<dbReference type="Gene3D" id="1.20.1280.50">
    <property type="match status" value="1"/>
</dbReference>
<name>A0A067PYP8_9AGAM</name>
<dbReference type="SUPFAM" id="SSF81383">
    <property type="entry name" value="F-box domain"/>
    <property type="match status" value="1"/>
</dbReference>
<sequence>MLSDDGSWRCEGLSDDGGRHSQLGYIDSALHFSDEGYGSTDDDESTDYLNGLPNELLGQIFEECCSIPSDSFDCPSPIAISLVSRRWRGIALSMSSLWTDIVLRPRLLDRATAYLSRSSHRTIDITFNAKTITSPISVDNKTNLLKAVRLLLPHIPRWRRFVLLVDFQSVLHEVAKHLAGVAAPELQSVEFLQDRLDSSRLGFEPIHTEIFAGGTPKLAQVRLRCTTLWWHCNMLSGLTTLDLGHIFRPYRQPSYAEFCDLITASPSLTHLILRLSGPVLEPEVDYLPIEIPSLRSLELADFESPALSAEYLYRLCRTLSTPNLKELKISNISEIAWINFVFAMESQAPKYPTVESVTLSSFQPINLEEGFMRSFPELKNFTAHDVQADCFIYALFAPHPPRSGLFTPIQPAKSDICWPHLQTLTLDRIRLSSLRLMISARTGMGRPIGKLRLAESIREQMSMNGNLDWLEKNASLEWFSEEREEGSRFRAAMKRAAHRLVLS</sequence>
<protein>
    <recommendedName>
        <fullName evidence="1">F-box domain-containing protein</fullName>
    </recommendedName>
</protein>
<dbReference type="OrthoDB" id="3225069at2759"/>
<dbReference type="InterPro" id="IPR032675">
    <property type="entry name" value="LRR_dom_sf"/>
</dbReference>
<dbReference type="Gene3D" id="3.80.10.10">
    <property type="entry name" value="Ribonuclease Inhibitor"/>
    <property type="match status" value="1"/>
</dbReference>
<evidence type="ECO:0000313" key="2">
    <source>
        <dbReference type="EMBL" id="KDQ55461.1"/>
    </source>
</evidence>
<dbReference type="InterPro" id="IPR036047">
    <property type="entry name" value="F-box-like_dom_sf"/>
</dbReference>
<dbReference type="AlphaFoldDB" id="A0A067PYP8"/>
<evidence type="ECO:0000259" key="1">
    <source>
        <dbReference type="Pfam" id="PF12937"/>
    </source>
</evidence>
<dbReference type="EMBL" id="KL197725">
    <property type="protein sequence ID" value="KDQ55461.1"/>
    <property type="molecule type" value="Genomic_DNA"/>
</dbReference>
<evidence type="ECO:0000313" key="3">
    <source>
        <dbReference type="Proteomes" id="UP000027265"/>
    </source>
</evidence>
<dbReference type="InterPro" id="IPR001810">
    <property type="entry name" value="F-box_dom"/>
</dbReference>
<organism evidence="2 3">
    <name type="scientific">Jaapia argillacea MUCL 33604</name>
    <dbReference type="NCBI Taxonomy" id="933084"/>
    <lineage>
        <taxon>Eukaryota</taxon>
        <taxon>Fungi</taxon>
        <taxon>Dikarya</taxon>
        <taxon>Basidiomycota</taxon>
        <taxon>Agaricomycotina</taxon>
        <taxon>Agaricomycetes</taxon>
        <taxon>Agaricomycetidae</taxon>
        <taxon>Jaapiales</taxon>
        <taxon>Jaapiaceae</taxon>
        <taxon>Jaapia</taxon>
    </lineage>
</organism>
<proteinExistence type="predicted"/>
<feature type="domain" description="F-box" evidence="1">
    <location>
        <begin position="50"/>
        <end position="104"/>
    </location>
</feature>
<keyword evidence="3" id="KW-1185">Reference proteome</keyword>
<accession>A0A067PYP8</accession>
<dbReference type="InParanoid" id="A0A067PYP8"/>
<dbReference type="HOGENOM" id="CLU_020999_3_1_1"/>
<dbReference type="Pfam" id="PF12937">
    <property type="entry name" value="F-box-like"/>
    <property type="match status" value="1"/>
</dbReference>
<reference evidence="3" key="1">
    <citation type="journal article" date="2014" name="Proc. Natl. Acad. Sci. U.S.A.">
        <title>Extensive sampling of basidiomycete genomes demonstrates inadequacy of the white-rot/brown-rot paradigm for wood decay fungi.</title>
        <authorList>
            <person name="Riley R."/>
            <person name="Salamov A.A."/>
            <person name="Brown D.W."/>
            <person name="Nagy L.G."/>
            <person name="Floudas D."/>
            <person name="Held B.W."/>
            <person name="Levasseur A."/>
            <person name="Lombard V."/>
            <person name="Morin E."/>
            <person name="Otillar R."/>
            <person name="Lindquist E.A."/>
            <person name="Sun H."/>
            <person name="LaButti K.M."/>
            <person name="Schmutz J."/>
            <person name="Jabbour D."/>
            <person name="Luo H."/>
            <person name="Baker S.E."/>
            <person name="Pisabarro A.G."/>
            <person name="Walton J.D."/>
            <person name="Blanchette R.A."/>
            <person name="Henrissat B."/>
            <person name="Martin F."/>
            <person name="Cullen D."/>
            <person name="Hibbett D.S."/>
            <person name="Grigoriev I.V."/>
        </authorList>
    </citation>
    <scope>NUCLEOTIDE SEQUENCE [LARGE SCALE GENOMIC DNA]</scope>
    <source>
        <strain evidence="3">MUCL 33604</strain>
    </source>
</reference>
<gene>
    <name evidence="2" type="ORF">JAAARDRAFT_195834</name>
</gene>
<dbReference type="STRING" id="933084.A0A067PYP8"/>
<dbReference type="Proteomes" id="UP000027265">
    <property type="component" value="Unassembled WGS sequence"/>
</dbReference>
<dbReference type="SUPFAM" id="SSF52047">
    <property type="entry name" value="RNI-like"/>
    <property type="match status" value="1"/>
</dbReference>